<dbReference type="EMBL" id="LYUB02000004">
    <property type="protein sequence ID" value="OVF09542.1"/>
    <property type="molecule type" value="Genomic_DNA"/>
</dbReference>
<evidence type="ECO:0000256" key="7">
    <source>
        <dbReference type="SAM" id="MobiDB-lite"/>
    </source>
</evidence>
<evidence type="ECO:0000256" key="6">
    <source>
        <dbReference type="SAM" id="Coils"/>
    </source>
</evidence>
<evidence type="ECO:0000256" key="1">
    <source>
        <dbReference type="ARBA" id="ARBA00004123"/>
    </source>
</evidence>
<dbReference type="Proteomes" id="UP000195602">
    <property type="component" value="Unassembled WGS sequence"/>
</dbReference>
<organism evidence="9 10">
    <name type="scientific">Clavispora lusitaniae</name>
    <name type="common">Candida lusitaniae</name>
    <dbReference type="NCBI Taxonomy" id="36911"/>
    <lineage>
        <taxon>Eukaryota</taxon>
        <taxon>Fungi</taxon>
        <taxon>Dikarya</taxon>
        <taxon>Ascomycota</taxon>
        <taxon>Saccharomycotina</taxon>
        <taxon>Pichiomycetes</taxon>
        <taxon>Metschnikowiaceae</taxon>
        <taxon>Clavispora</taxon>
    </lineage>
</organism>
<proteinExistence type="predicted"/>
<keyword evidence="4" id="KW-0804">Transcription</keyword>
<feature type="compositionally biased region" description="Polar residues" evidence="7">
    <location>
        <begin position="114"/>
        <end position="126"/>
    </location>
</feature>
<accession>A0AA91T2X4</accession>
<dbReference type="GO" id="GO:0008270">
    <property type="term" value="F:zinc ion binding"/>
    <property type="evidence" value="ECO:0007669"/>
    <property type="project" value="InterPro"/>
</dbReference>
<keyword evidence="6" id="KW-0175">Coiled coil</keyword>
<evidence type="ECO:0000313" key="9">
    <source>
        <dbReference type="EMBL" id="OVF09542.1"/>
    </source>
</evidence>
<dbReference type="Gene3D" id="4.10.240.10">
    <property type="entry name" value="Zn(2)-C6 fungal-type DNA-binding domain"/>
    <property type="match status" value="1"/>
</dbReference>
<keyword evidence="2" id="KW-0805">Transcription regulation</keyword>
<dbReference type="PROSITE" id="PS00463">
    <property type="entry name" value="ZN2_CY6_FUNGAL_1"/>
    <property type="match status" value="1"/>
</dbReference>
<evidence type="ECO:0000256" key="2">
    <source>
        <dbReference type="ARBA" id="ARBA00023015"/>
    </source>
</evidence>
<keyword evidence="5" id="KW-0539">Nucleus</keyword>
<dbReference type="SMART" id="SM00066">
    <property type="entry name" value="GAL4"/>
    <property type="match status" value="1"/>
</dbReference>
<comment type="subcellular location">
    <subcellularLocation>
        <location evidence="1">Nucleus</location>
    </subcellularLocation>
</comment>
<feature type="coiled-coil region" evidence="6">
    <location>
        <begin position="70"/>
        <end position="97"/>
    </location>
</feature>
<feature type="region of interest" description="Disordered" evidence="7">
    <location>
        <begin position="657"/>
        <end position="720"/>
    </location>
</feature>
<dbReference type="GO" id="GO:0005634">
    <property type="term" value="C:nucleus"/>
    <property type="evidence" value="ECO:0007669"/>
    <property type="project" value="UniProtKB-SubCell"/>
</dbReference>
<protein>
    <submittedName>
        <fullName evidence="9">Weak acid resistance protein</fullName>
    </submittedName>
</protein>
<name>A0AA91T2X4_CLALS</name>
<evidence type="ECO:0000256" key="3">
    <source>
        <dbReference type="ARBA" id="ARBA00023125"/>
    </source>
</evidence>
<dbReference type="InterPro" id="IPR001138">
    <property type="entry name" value="Zn2Cys6_DnaBD"/>
</dbReference>
<dbReference type="PANTHER" id="PTHR31845:SF10">
    <property type="entry name" value="ZN(II)2CYS6 TRANSCRIPTION FACTOR (EUROFUNG)"/>
    <property type="match status" value="1"/>
</dbReference>
<comment type="caution">
    <text evidence="9">The sequence shown here is derived from an EMBL/GenBank/DDBJ whole genome shotgun (WGS) entry which is preliminary data.</text>
</comment>
<evidence type="ECO:0000256" key="4">
    <source>
        <dbReference type="ARBA" id="ARBA00023163"/>
    </source>
</evidence>
<dbReference type="GO" id="GO:0000981">
    <property type="term" value="F:DNA-binding transcription factor activity, RNA polymerase II-specific"/>
    <property type="evidence" value="ECO:0007669"/>
    <property type="project" value="InterPro"/>
</dbReference>
<feature type="compositionally biased region" description="Polar residues" evidence="7">
    <location>
        <begin position="1"/>
        <end position="11"/>
    </location>
</feature>
<dbReference type="InterPro" id="IPR036864">
    <property type="entry name" value="Zn2-C6_fun-type_DNA-bd_sf"/>
</dbReference>
<dbReference type="SUPFAM" id="SSF57701">
    <property type="entry name" value="Zn2/Cys6 DNA-binding domain"/>
    <property type="match status" value="1"/>
</dbReference>
<feature type="region of interest" description="Disordered" evidence="7">
    <location>
        <begin position="1"/>
        <end position="21"/>
    </location>
</feature>
<dbReference type="AlphaFoldDB" id="A0AA91T2X4"/>
<keyword evidence="3" id="KW-0238">DNA-binding</keyword>
<gene>
    <name evidence="9" type="ORF">A9F13_04g00110</name>
</gene>
<dbReference type="GO" id="GO:0000976">
    <property type="term" value="F:transcription cis-regulatory region binding"/>
    <property type="evidence" value="ECO:0007669"/>
    <property type="project" value="TreeGrafter"/>
</dbReference>
<dbReference type="KEGG" id="clus:A9F13_04g00110"/>
<dbReference type="InterPro" id="IPR051089">
    <property type="entry name" value="prtT"/>
</dbReference>
<sequence>MSQSETASPTGDSKGRVRRSKACKQCHGLKVRCTPVDENDPASPCVRCVNSNKVCEMDLDQPRKRKKRSTNKEASTVAELREQVRELQEKLLISQRQNLAAENHIKNEAGPSPSMANHSPAQSSTGAPDVDSPLFISKSDLEKELALLCEENVTLREITEEIRRNADRRQEMLYRDKQLDVVSLGIISMDEAELRLRVYRDHLYAANPLVALPSDATVESMIANQPFMFNTIMSITCMGMQSSVNPDVSLALENQAVSSVVTEVMVAGKKTVELLKCLILLSLWYNSPELFKSRRYHILNNVAVTLLHDLGIVNRASFDYSGDTQVIQKKEEQYRSLEYRALIMILYFSTVNICLILRRAVFVKWTPYVDECCELLEKYGDQPYKELAIFSKLNYQLERIHHIVHAPENCDKPKITKYVLSELQTNLATIKAKLKPEHHQYRAYYYSVEAYLYQPNFANFNLVSTDKKSCTQNLSTDTLVDVAQCTTSCLYALDEFSMLSSGEVSALPLFYSSRVIYTAGMLLRLRYLILSLPSHIEKELVPRYAIVAIQKLSKQVSAASKMFPANYFLKKMMLILQLFIQTYVTQVSELLRHSETSAQFQVPSRLSDIYKHDMKDMIKLANVIYKFGSGANLTNAFEKTYPPAPYLDMLSSLATGFRQKKGNPGPEAPPNARPMHKSMSLQESGLRNPGMGNIPDGIPHSEAATPAPHIPPSNGQPELASGVLAGQHGVFPNNQDHTMNPAGQPHFAHMVTDAKDSSVYTQPVPPLNHNYPNMAPNWDTLLSKDDYFIDDEFWSNLLSTDSNASSNKFHFAQDEPMKTENLLFMN</sequence>
<dbReference type="CDD" id="cd00067">
    <property type="entry name" value="GAL4"/>
    <property type="match status" value="1"/>
</dbReference>
<evidence type="ECO:0000313" key="10">
    <source>
        <dbReference type="Proteomes" id="UP000195602"/>
    </source>
</evidence>
<feature type="region of interest" description="Disordered" evidence="7">
    <location>
        <begin position="106"/>
        <end position="133"/>
    </location>
</feature>
<evidence type="ECO:0000256" key="5">
    <source>
        <dbReference type="ARBA" id="ARBA00023242"/>
    </source>
</evidence>
<dbReference type="PANTHER" id="PTHR31845">
    <property type="entry name" value="FINGER DOMAIN PROTEIN, PUTATIVE-RELATED"/>
    <property type="match status" value="1"/>
</dbReference>
<evidence type="ECO:0000259" key="8">
    <source>
        <dbReference type="PROSITE" id="PS00463"/>
    </source>
</evidence>
<feature type="domain" description="Zn(2)-C6 fungal-type" evidence="8">
    <location>
        <begin position="22"/>
        <end position="55"/>
    </location>
</feature>
<reference evidence="9 10" key="1">
    <citation type="submission" date="2017-04" db="EMBL/GenBank/DDBJ databases">
        <title>Draft genome of the yeast Clavispora lusitaniae type strain CBS 6936.</title>
        <authorList>
            <person name="Durrens P."/>
            <person name="Klopp C."/>
            <person name="Biteau N."/>
            <person name="Fitton-Ouhabi V."/>
            <person name="Dementhon K."/>
            <person name="Accoceberry I."/>
            <person name="Sherman D.J."/>
            <person name="Noel T."/>
        </authorList>
    </citation>
    <scope>NUCLEOTIDE SEQUENCE [LARGE SCALE GENOMIC DNA]</scope>
    <source>
        <strain evidence="9 10">CBS 6936</strain>
    </source>
</reference>